<evidence type="ECO:0000259" key="1">
    <source>
        <dbReference type="Pfam" id="PF13173"/>
    </source>
</evidence>
<dbReference type="AlphaFoldDB" id="A0A2W7GPL7"/>
<proteinExistence type="predicted"/>
<dbReference type="InterPro" id="IPR027417">
    <property type="entry name" value="P-loop_NTPase"/>
</dbReference>
<dbReference type="EMBL" id="QKUB01000007">
    <property type="protein sequence ID" value="PZV99842.1"/>
    <property type="molecule type" value="Genomic_DNA"/>
</dbReference>
<dbReference type="Proteomes" id="UP000249646">
    <property type="component" value="Unassembled WGS sequence"/>
</dbReference>
<evidence type="ECO:0000313" key="3">
    <source>
        <dbReference type="Proteomes" id="UP000249646"/>
    </source>
</evidence>
<accession>A0A2W7GPL7</accession>
<dbReference type="Gene3D" id="3.40.50.300">
    <property type="entry name" value="P-loop containing nucleotide triphosphate hydrolases"/>
    <property type="match status" value="1"/>
</dbReference>
<dbReference type="PANTHER" id="PTHR33295:SF18">
    <property type="entry name" value="AAA+ ATPASE DOMAIN-CONTAINING PROTEIN"/>
    <property type="match status" value="1"/>
</dbReference>
<feature type="domain" description="AAA" evidence="1">
    <location>
        <begin position="19"/>
        <end position="93"/>
    </location>
</feature>
<dbReference type="Pfam" id="PF13173">
    <property type="entry name" value="AAA_14"/>
    <property type="match status" value="1"/>
</dbReference>
<dbReference type="PANTHER" id="PTHR33295">
    <property type="entry name" value="ATPASE"/>
    <property type="match status" value="1"/>
</dbReference>
<protein>
    <recommendedName>
        <fullName evidence="1">AAA domain-containing protein</fullName>
    </recommendedName>
</protein>
<dbReference type="SUPFAM" id="SSF52540">
    <property type="entry name" value="P-loop containing nucleoside triphosphate hydrolases"/>
    <property type="match status" value="1"/>
</dbReference>
<keyword evidence="3" id="KW-1185">Reference proteome</keyword>
<sequence>MNIQRNKYLEQLISKIYNGRVKVIAGIRRCGKSYLLLNLFKNYLLENGVEERQIISLNLNNIANAKYHNPLKLYNYILSKTANKDIKYYVFID</sequence>
<gene>
    <name evidence="2" type="ORF">BCF89_10725</name>
</gene>
<comment type="caution">
    <text evidence="2">The sequence shown here is derived from an EMBL/GenBank/DDBJ whole genome shotgun (WGS) entry which is preliminary data.</text>
</comment>
<name>A0A2W7GPL7_9BACT</name>
<dbReference type="InterPro" id="IPR041682">
    <property type="entry name" value="AAA_14"/>
</dbReference>
<reference evidence="2 3" key="1">
    <citation type="submission" date="2018-06" db="EMBL/GenBank/DDBJ databases">
        <title>Genomic Encyclopedia of Archaeal and Bacterial Type Strains, Phase II (KMG-II): from individual species to whole genera.</title>
        <authorList>
            <person name="Goeker M."/>
        </authorList>
    </citation>
    <scope>NUCLEOTIDE SEQUENCE [LARGE SCALE GENOMIC DNA]</scope>
    <source>
        <strain evidence="2 3">ATCC 51348</strain>
    </source>
</reference>
<evidence type="ECO:0000313" key="2">
    <source>
        <dbReference type="EMBL" id="PZV99842.1"/>
    </source>
</evidence>
<organism evidence="2 3">
    <name type="scientific">Metamycoplasma auris</name>
    <dbReference type="NCBI Taxonomy" id="51363"/>
    <lineage>
        <taxon>Bacteria</taxon>
        <taxon>Bacillati</taxon>
        <taxon>Mycoplasmatota</taxon>
        <taxon>Mycoplasmoidales</taxon>
        <taxon>Metamycoplasmataceae</taxon>
        <taxon>Metamycoplasma</taxon>
    </lineage>
</organism>